<evidence type="ECO:0000256" key="1">
    <source>
        <dbReference type="SAM" id="Phobius"/>
    </source>
</evidence>
<keyword evidence="1" id="KW-0812">Transmembrane</keyword>
<feature type="transmembrane region" description="Helical" evidence="1">
    <location>
        <begin position="14"/>
        <end position="34"/>
    </location>
</feature>
<dbReference type="AlphaFoldDB" id="A0AAN9QKW7"/>
<name>A0AAN9QKW7_PHACN</name>
<proteinExistence type="predicted"/>
<reference evidence="2 3" key="1">
    <citation type="submission" date="2024-01" db="EMBL/GenBank/DDBJ databases">
        <title>The genomes of 5 underutilized Papilionoideae crops provide insights into root nodulation and disease resistanc.</title>
        <authorList>
            <person name="Jiang F."/>
        </authorList>
    </citation>
    <scope>NUCLEOTIDE SEQUENCE [LARGE SCALE GENOMIC DNA]</scope>
    <source>
        <strain evidence="2">JINMINGXINNONG_FW02</strain>
        <tissue evidence="2">Leaves</tissue>
    </source>
</reference>
<organism evidence="2 3">
    <name type="scientific">Phaseolus coccineus</name>
    <name type="common">Scarlet runner bean</name>
    <name type="synonym">Phaseolus multiflorus</name>
    <dbReference type="NCBI Taxonomy" id="3886"/>
    <lineage>
        <taxon>Eukaryota</taxon>
        <taxon>Viridiplantae</taxon>
        <taxon>Streptophyta</taxon>
        <taxon>Embryophyta</taxon>
        <taxon>Tracheophyta</taxon>
        <taxon>Spermatophyta</taxon>
        <taxon>Magnoliopsida</taxon>
        <taxon>eudicotyledons</taxon>
        <taxon>Gunneridae</taxon>
        <taxon>Pentapetalae</taxon>
        <taxon>rosids</taxon>
        <taxon>fabids</taxon>
        <taxon>Fabales</taxon>
        <taxon>Fabaceae</taxon>
        <taxon>Papilionoideae</taxon>
        <taxon>50 kb inversion clade</taxon>
        <taxon>NPAAA clade</taxon>
        <taxon>indigoferoid/millettioid clade</taxon>
        <taxon>Phaseoleae</taxon>
        <taxon>Phaseolus</taxon>
    </lineage>
</organism>
<evidence type="ECO:0000313" key="2">
    <source>
        <dbReference type="EMBL" id="KAK7341345.1"/>
    </source>
</evidence>
<protein>
    <submittedName>
        <fullName evidence="2">Uncharacterized protein</fullName>
    </submittedName>
</protein>
<keyword evidence="1" id="KW-0472">Membrane</keyword>
<comment type="caution">
    <text evidence="2">The sequence shown here is derived from an EMBL/GenBank/DDBJ whole genome shotgun (WGS) entry which is preliminary data.</text>
</comment>
<dbReference type="Proteomes" id="UP001374584">
    <property type="component" value="Unassembled WGS sequence"/>
</dbReference>
<keyword evidence="1" id="KW-1133">Transmembrane helix</keyword>
<keyword evidence="3" id="KW-1185">Reference proteome</keyword>
<accession>A0AAN9QKW7</accession>
<evidence type="ECO:0000313" key="3">
    <source>
        <dbReference type="Proteomes" id="UP001374584"/>
    </source>
</evidence>
<gene>
    <name evidence="2" type="ORF">VNO80_24272</name>
</gene>
<dbReference type="EMBL" id="JAYMYR010000009">
    <property type="protein sequence ID" value="KAK7341345.1"/>
    <property type="molecule type" value="Genomic_DNA"/>
</dbReference>
<sequence length="68" mass="7589">MNELHEVAVASNFLIFYITIIYDSIYTSNGWAFLDFLMYSRKLAPPVQASPPVPVQSSSFLICLESAA</sequence>